<dbReference type="InParanoid" id="A0A0G4G4U4"/>
<dbReference type="Proteomes" id="UP000041254">
    <property type="component" value="Unassembled WGS sequence"/>
</dbReference>
<gene>
    <name evidence="2" type="ORF">Vbra_2633</name>
</gene>
<sequence>MAASTPTLAELNNRCLRTWLDTDYLRRHEEERKAAVSHLASRIRVDPTAPHLAHHQTTPPPLRERPCPVYPPIPEETRYVAYGQDYWRRRTRPPDAAERAFEALVAEIARREEGQRVPSAQPALAVPAPTASAPFRVAILYPHYSQHTAHALPTTTTVNRERSSIATMPEFAEDTNAPFVSRRYVVYDG</sequence>
<reference evidence="2 3" key="1">
    <citation type="submission" date="2014-11" db="EMBL/GenBank/DDBJ databases">
        <authorList>
            <person name="Zhu J."/>
            <person name="Qi W."/>
            <person name="Song R."/>
        </authorList>
    </citation>
    <scope>NUCLEOTIDE SEQUENCE [LARGE SCALE GENOMIC DNA]</scope>
</reference>
<protein>
    <submittedName>
        <fullName evidence="2">Uncharacterized protein</fullName>
    </submittedName>
</protein>
<evidence type="ECO:0000256" key="1">
    <source>
        <dbReference type="SAM" id="MobiDB-lite"/>
    </source>
</evidence>
<dbReference type="AlphaFoldDB" id="A0A0G4G4U4"/>
<dbReference type="EMBL" id="CDMY01000564">
    <property type="protein sequence ID" value="CEM23333.1"/>
    <property type="molecule type" value="Genomic_DNA"/>
</dbReference>
<evidence type="ECO:0000313" key="2">
    <source>
        <dbReference type="EMBL" id="CEM23333.1"/>
    </source>
</evidence>
<feature type="region of interest" description="Disordered" evidence="1">
    <location>
        <begin position="46"/>
        <end position="66"/>
    </location>
</feature>
<proteinExistence type="predicted"/>
<dbReference type="VEuPathDB" id="CryptoDB:Vbra_2633"/>
<name>A0A0G4G4U4_VITBC</name>
<organism evidence="2 3">
    <name type="scientific">Vitrella brassicaformis (strain CCMP3155)</name>
    <dbReference type="NCBI Taxonomy" id="1169540"/>
    <lineage>
        <taxon>Eukaryota</taxon>
        <taxon>Sar</taxon>
        <taxon>Alveolata</taxon>
        <taxon>Colpodellida</taxon>
        <taxon>Vitrellaceae</taxon>
        <taxon>Vitrella</taxon>
    </lineage>
</organism>
<evidence type="ECO:0000313" key="3">
    <source>
        <dbReference type="Proteomes" id="UP000041254"/>
    </source>
</evidence>
<accession>A0A0G4G4U4</accession>
<keyword evidence="3" id="KW-1185">Reference proteome</keyword>